<feature type="domain" description="G5" evidence="4">
    <location>
        <begin position="962"/>
        <end position="1038"/>
    </location>
</feature>
<dbReference type="EMBL" id="NAQV01000011">
    <property type="protein sequence ID" value="RAN63850.1"/>
    <property type="molecule type" value="Genomic_DNA"/>
</dbReference>
<dbReference type="Gene3D" id="2.20.230.30">
    <property type="match status" value="1"/>
</dbReference>
<evidence type="ECO:0000256" key="2">
    <source>
        <dbReference type="SAM" id="Coils"/>
    </source>
</evidence>
<feature type="domain" description="G5" evidence="4">
    <location>
        <begin position="1042"/>
        <end position="1118"/>
    </location>
</feature>
<feature type="coiled-coil region" evidence="2">
    <location>
        <begin position="637"/>
        <end position="664"/>
    </location>
</feature>
<feature type="coiled-coil region" evidence="2">
    <location>
        <begin position="814"/>
        <end position="863"/>
    </location>
</feature>
<dbReference type="InterPro" id="IPR035152">
    <property type="entry name" value="GA-like"/>
</dbReference>
<feature type="compositionally biased region" description="Low complexity" evidence="3">
    <location>
        <begin position="146"/>
        <end position="161"/>
    </location>
</feature>
<dbReference type="Proteomes" id="UP000249099">
    <property type="component" value="Unassembled WGS sequence"/>
</dbReference>
<dbReference type="InterPro" id="IPR011098">
    <property type="entry name" value="G5_dom"/>
</dbReference>
<protein>
    <recommendedName>
        <fullName evidence="4">G5 domain-containing protein</fullName>
    </recommendedName>
</protein>
<dbReference type="Pfam" id="PF07501">
    <property type="entry name" value="G5"/>
    <property type="match status" value="4"/>
</dbReference>
<organism evidence="5 6">
    <name type="scientific">Dolosigranulum pigrum</name>
    <dbReference type="NCBI Taxonomy" id="29394"/>
    <lineage>
        <taxon>Bacteria</taxon>
        <taxon>Bacillati</taxon>
        <taxon>Bacillota</taxon>
        <taxon>Bacilli</taxon>
        <taxon>Lactobacillales</taxon>
        <taxon>Carnobacteriaceae</taxon>
        <taxon>Dolosigranulum</taxon>
    </lineage>
</organism>
<dbReference type="NCBIfam" id="TIGR01168">
    <property type="entry name" value="YSIRK_signal"/>
    <property type="match status" value="1"/>
</dbReference>
<feature type="region of interest" description="Disordered" evidence="3">
    <location>
        <begin position="399"/>
        <end position="419"/>
    </location>
</feature>
<feature type="compositionally biased region" description="Basic and acidic residues" evidence="3">
    <location>
        <begin position="1393"/>
        <end position="1420"/>
    </location>
</feature>
<dbReference type="Gene3D" id="2.20.230.10">
    <property type="entry name" value="Resuscitation-promoting factor rpfb"/>
    <property type="match status" value="3"/>
</dbReference>
<dbReference type="Gene3D" id="1.10.8.40">
    <property type="entry name" value="Albumin-binding domain"/>
    <property type="match status" value="1"/>
</dbReference>
<dbReference type="Gene3D" id="1.20.5.420">
    <property type="entry name" value="Immunoglobulin FC, subunit C"/>
    <property type="match status" value="1"/>
</dbReference>
<evidence type="ECO:0000313" key="5">
    <source>
        <dbReference type="EMBL" id="RAN63850.1"/>
    </source>
</evidence>
<dbReference type="Pfam" id="PF17573">
    <property type="entry name" value="GA-like"/>
    <property type="match status" value="1"/>
</dbReference>
<dbReference type="InterPro" id="IPR009063">
    <property type="entry name" value="Ig/albumin-bd_sf"/>
</dbReference>
<feature type="region of interest" description="Disordered" evidence="3">
    <location>
        <begin position="494"/>
        <end position="523"/>
    </location>
</feature>
<dbReference type="InterPro" id="IPR005877">
    <property type="entry name" value="YSIRK_signal_dom"/>
</dbReference>
<evidence type="ECO:0000256" key="3">
    <source>
        <dbReference type="SAM" id="MobiDB-lite"/>
    </source>
</evidence>
<gene>
    <name evidence="5" type="ORF">B8A44_03640</name>
</gene>
<evidence type="ECO:0000256" key="1">
    <source>
        <dbReference type="ARBA" id="ARBA00022729"/>
    </source>
</evidence>
<feature type="domain" description="G5" evidence="4">
    <location>
        <begin position="882"/>
        <end position="958"/>
    </location>
</feature>
<name>A0A328KP86_9LACT</name>
<sequence length="1448" mass="161749">MEEYMVGKNNIQEKFSRRANKNKRYTLKKLSVGVASVALGTVLLVNNTDSVSAQTEDDAVRQAEAIIDQVEPAAKEIESLLDQADAEGRSLTPEERQKIKEVAPQLLSAVEELEGIQDQLPKETIQDIEEDIAPEMEDVEQGIQEQEANAAQEQEANAAQKQAEKAADEGFETGKRIEELLAKENKTAEDKKEIAKLAQELVAKGETIEGLKDQLPDDIQAQIDEDLATVEEETEQNLKETDAYTQAEQAADEGFEIGKRIEELLAKENKTAEDKKEIAKLAQELVAKGETIEGLKDQLPDDIQAQIDEDLATVEEETEQNLKETDAYTQAEQAADEGFEIGKRIEELLAKENKTAEDKKEIAKLAQELVAKGETIEGLKEQLPDDIQAQIDEDLATVEEETEQNLKETESTPQEEKTFDSVRQELVDLFAKRTELYNKLGTDDNGQKVTTPDEYAEMKKIVDAIKKTFAELEQLAQTDSEKGIVGPIKGSIIKGQTTIPPLKQEPKETEDTESNQSEKQVDEITKQADQIMSEIDQLFAGLESDEAGNPVLTAKDNATYEELIKKLEREISTIEPQLADLSEANKETATEKLNKYKEEIKDASFSFKVNNVQKKLVELGEFYDGLNEDNELTPTDLNTLEMHIDALEQAVTEIEAELPQIDEVRQAHLNALINNAKEEINVGRLQLRSAKIIDAVEEKWAKIDELYKSLQDIDNENYNATFTPDQLEQLRTLISDLGEELTKAEEAIKELPETYKQVIEAELAPYKAELLAGKNQLDYVNTIKQAEDIMASIEALFENLSVVDGEPVVSAEEQATFAKLIDELSDEIKKIEAELPTFSEEVAENVRQKLATYKQEIKDAQEQLKAIPFTAKPTENLLNKQYERGELPSKTYNAEIPFKVEEREDSTLPKGERKVIQQGANGTKKVIEYYFPEVDEPVVYEEILEQPTNEIVLVGTKESESQDDVKKPSDIYFTEIPYKVEEREDNTLNKGERKVIQSGVVGLKKVTEFNQPGADEPEKHEEIIKQPTNEIILVGTKESESQDDVNQPSDIYFTEIPYKVEEREDKTLNKGERKVIQPGVTGLKKVTEFNQPGANEPEKHEEIIKQPTNEIVLVGTKESESQDDVNQPSDVYFTEIPYKVEEREDETLNKGERKVIQPGVTGLKKVTEFNQPGANEPEKHEEIIKQPTNEIVLVGTKEVTPSEKKDDFDAQLHKNLIQTELGASHNESIANGVQSDVATRDDFKAEFLAAYKERTIEELKAKGVTNKFVFNIIQRANTVEGIDSVVAELNSSVKEKTPEKGNGNQAPDKGQQAPQSAKGLSTTAEAKPAFPQAELDKLVAEERAKREAEIQTLPNLTQAQKDQFVANLKKASTVDKFDAILGEAKALTATQPEKAEQSEKQVDKKQEEKKADKKQGERLPDTATGAWALGLVGASSILAGAGIKKFKA</sequence>
<evidence type="ECO:0000259" key="4">
    <source>
        <dbReference type="PROSITE" id="PS51109"/>
    </source>
</evidence>
<dbReference type="PROSITE" id="PS51109">
    <property type="entry name" value="G5"/>
    <property type="match status" value="4"/>
</dbReference>
<comment type="caution">
    <text evidence="5">The sequence shown here is derived from an EMBL/GenBank/DDBJ whole genome shotgun (WGS) entry which is preliminary data.</text>
</comment>
<feature type="domain" description="G5" evidence="4">
    <location>
        <begin position="1122"/>
        <end position="1198"/>
    </location>
</feature>
<feature type="region of interest" description="Disordered" evidence="3">
    <location>
        <begin position="1293"/>
        <end position="1332"/>
    </location>
</feature>
<feature type="region of interest" description="Disordered" evidence="3">
    <location>
        <begin position="146"/>
        <end position="170"/>
    </location>
</feature>
<feature type="compositionally biased region" description="Polar residues" evidence="3">
    <location>
        <begin position="1312"/>
        <end position="1324"/>
    </location>
</feature>
<feature type="region of interest" description="Disordered" evidence="3">
    <location>
        <begin position="1386"/>
        <end position="1422"/>
    </location>
</feature>
<feature type="coiled-coil region" evidence="2">
    <location>
        <begin position="564"/>
        <end position="606"/>
    </location>
</feature>
<dbReference type="Pfam" id="PF01468">
    <property type="entry name" value="GA"/>
    <property type="match status" value="1"/>
</dbReference>
<keyword evidence="2" id="KW-0175">Coiled coil</keyword>
<keyword evidence="1" id="KW-0732">Signal</keyword>
<dbReference type="SUPFAM" id="SSF46997">
    <property type="entry name" value="Bacterial immunoglobulin/albumin-binding domains"/>
    <property type="match status" value="1"/>
</dbReference>
<dbReference type="Gene3D" id="1.10.287.1490">
    <property type="match status" value="1"/>
</dbReference>
<accession>A0A328KP86</accession>
<dbReference type="SMART" id="SM01208">
    <property type="entry name" value="G5"/>
    <property type="match status" value="4"/>
</dbReference>
<evidence type="ECO:0000313" key="6">
    <source>
        <dbReference type="Proteomes" id="UP000249099"/>
    </source>
</evidence>
<reference evidence="5 6" key="1">
    <citation type="submission" date="2017-03" db="EMBL/GenBank/DDBJ databases">
        <title>wgs assembly of Dolosigranulum pigrum KPL CDC strains.</title>
        <authorList>
            <person name="Brugger S.D."/>
            <person name="Pettigrew M."/>
            <person name="Kong Y."/>
            <person name="Lemon K.P."/>
        </authorList>
    </citation>
    <scope>NUCLEOTIDE SEQUENCE [LARGE SCALE GENOMIC DNA]</scope>
    <source>
        <strain evidence="5 6">KPL1931_CDC4294-98</strain>
    </source>
</reference>
<feature type="compositionally biased region" description="Basic and acidic residues" evidence="3">
    <location>
        <begin position="404"/>
        <end position="419"/>
    </location>
</feature>
<dbReference type="InterPro" id="IPR002988">
    <property type="entry name" value="GA_module"/>
</dbReference>
<proteinExistence type="predicted"/>
<dbReference type="Pfam" id="PF04650">
    <property type="entry name" value="YSIRK_signal"/>
    <property type="match status" value="1"/>
</dbReference>